<dbReference type="AlphaFoldDB" id="A0A9W7IYZ5"/>
<gene>
    <name evidence="1" type="ORF">HRI_004119200</name>
</gene>
<evidence type="ECO:0000313" key="2">
    <source>
        <dbReference type="Proteomes" id="UP001165190"/>
    </source>
</evidence>
<dbReference type="EMBL" id="BSYR01000040">
    <property type="protein sequence ID" value="GMJ04500.1"/>
    <property type="molecule type" value="Genomic_DNA"/>
</dbReference>
<keyword evidence="2" id="KW-1185">Reference proteome</keyword>
<evidence type="ECO:0000313" key="1">
    <source>
        <dbReference type="EMBL" id="GMJ04500.1"/>
    </source>
</evidence>
<accession>A0A9W7IYZ5</accession>
<name>A0A9W7IYZ5_HIBTR</name>
<comment type="caution">
    <text evidence="1">The sequence shown here is derived from an EMBL/GenBank/DDBJ whole genome shotgun (WGS) entry which is preliminary data.</text>
</comment>
<reference evidence="1" key="1">
    <citation type="submission" date="2023-05" db="EMBL/GenBank/DDBJ databases">
        <title>Genome and transcriptome analyses reveal genes involved in the formation of fine ridges on petal epidermal cells in Hibiscus trionum.</title>
        <authorList>
            <person name="Koshimizu S."/>
            <person name="Masuda S."/>
            <person name="Ishii T."/>
            <person name="Shirasu K."/>
            <person name="Hoshino A."/>
            <person name="Arita M."/>
        </authorList>
    </citation>
    <scope>NUCLEOTIDE SEQUENCE</scope>
    <source>
        <strain evidence="1">Hamamatsu line</strain>
    </source>
</reference>
<dbReference type="Proteomes" id="UP001165190">
    <property type="component" value="Unassembled WGS sequence"/>
</dbReference>
<sequence>MSTSTSGLYLSSATPGSCLIICSNGKSSPEAKTLMITLKPASFQSTTTAVNVCVNVRRKAVSCQAVSSASVDKDEKDASDCSRPIRDITNGCNVNASEKHTLNHL</sequence>
<proteinExistence type="predicted"/>
<organism evidence="1 2">
    <name type="scientific">Hibiscus trionum</name>
    <name type="common">Flower of an hour</name>
    <dbReference type="NCBI Taxonomy" id="183268"/>
    <lineage>
        <taxon>Eukaryota</taxon>
        <taxon>Viridiplantae</taxon>
        <taxon>Streptophyta</taxon>
        <taxon>Embryophyta</taxon>
        <taxon>Tracheophyta</taxon>
        <taxon>Spermatophyta</taxon>
        <taxon>Magnoliopsida</taxon>
        <taxon>eudicotyledons</taxon>
        <taxon>Gunneridae</taxon>
        <taxon>Pentapetalae</taxon>
        <taxon>rosids</taxon>
        <taxon>malvids</taxon>
        <taxon>Malvales</taxon>
        <taxon>Malvaceae</taxon>
        <taxon>Malvoideae</taxon>
        <taxon>Hibiscus</taxon>
    </lineage>
</organism>
<protein>
    <submittedName>
        <fullName evidence="1">Uncharacterized protein</fullName>
    </submittedName>
</protein>